<dbReference type="Proteomes" id="UP001374893">
    <property type="component" value="Chromosome"/>
</dbReference>
<protein>
    <submittedName>
        <fullName evidence="1">Uncharacterized protein</fullName>
    </submittedName>
</protein>
<evidence type="ECO:0000313" key="2">
    <source>
        <dbReference type="Proteomes" id="UP001374893"/>
    </source>
</evidence>
<proteinExistence type="predicted"/>
<gene>
    <name evidence="1" type="ORF">HAHE_20180</name>
</gene>
<name>A0ABN6H9F8_9BACT</name>
<reference evidence="1 2" key="1">
    <citation type="submission" date="2021-06" db="EMBL/GenBank/DDBJ databases">
        <title>Complete genome of Haloferula helveola possessing various polysaccharide degrading enzymes.</title>
        <authorList>
            <person name="Takami H."/>
            <person name="Huang C."/>
            <person name="Hamasaki K."/>
        </authorList>
    </citation>
    <scope>NUCLEOTIDE SEQUENCE [LARGE SCALE GENOMIC DNA]</scope>
    <source>
        <strain evidence="1 2">CN-1</strain>
    </source>
</reference>
<evidence type="ECO:0000313" key="1">
    <source>
        <dbReference type="EMBL" id="BCX48110.1"/>
    </source>
</evidence>
<dbReference type="RefSeq" id="WP_338690699.1">
    <property type="nucleotide sequence ID" value="NZ_AP024702.1"/>
</dbReference>
<organism evidence="1 2">
    <name type="scientific">Haloferula helveola</name>
    <dbReference type="NCBI Taxonomy" id="490095"/>
    <lineage>
        <taxon>Bacteria</taxon>
        <taxon>Pseudomonadati</taxon>
        <taxon>Verrucomicrobiota</taxon>
        <taxon>Verrucomicrobiia</taxon>
        <taxon>Verrucomicrobiales</taxon>
        <taxon>Verrucomicrobiaceae</taxon>
        <taxon>Haloferula</taxon>
    </lineage>
</organism>
<accession>A0ABN6H9F8</accession>
<keyword evidence="2" id="KW-1185">Reference proteome</keyword>
<dbReference type="EMBL" id="AP024702">
    <property type="protein sequence ID" value="BCX48110.1"/>
    <property type="molecule type" value="Genomic_DNA"/>
</dbReference>
<sequence>MKMLLMVVFLISGVSLKADEEKSIRVFVALCDNATQGIVKVGEKIGNGDDPEGNLYWGCDDGLASYFKRSSKWKTVDAVKNPAPGILRRLKFRHADGGLVLTADAYRGAEMKKCLLDFEAAVASKEHALVAFIGHNGFMELQLPKPKPVENNPTATIALCCLSESYFTPRLERMSSEPLLLTRQLMYPGSFILHDAIESWRKGGNRTAIRSAAGRAYAKNQKISVRAGTGIFADLEAK</sequence>